<dbReference type="PANTHER" id="PTHR43649">
    <property type="entry name" value="ARABINOSE-BINDING PROTEIN-RELATED"/>
    <property type="match status" value="1"/>
</dbReference>
<dbReference type="RefSeq" id="WP_149487123.1">
    <property type="nucleotide sequence ID" value="NZ_CP036150.1"/>
</dbReference>
<dbReference type="KEGG" id="ock:EXM22_14000"/>
<dbReference type="Proteomes" id="UP000324209">
    <property type="component" value="Chromosome"/>
</dbReference>
<dbReference type="OrthoDB" id="353961at2"/>
<accession>A0A5C1QND9</accession>
<proteinExistence type="predicted"/>
<evidence type="ECO:0000256" key="1">
    <source>
        <dbReference type="ARBA" id="ARBA00022729"/>
    </source>
</evidence>
<name>A0A5C1QND9_9SPIO</name>
<protein>
    <recommendedName>
        <fullName evidence="4">Extracellular solute-binding protein</fullName>
    </recommendedName>
</protein>
<keyword evidence="1" id="KW-0732">Signal</keyword>
<sequence length="478" mass="55037">MRKFCYVLICFLVLACNGKKNEPLLLSFYSDANYVNYPQDGGRGRVVISEKAQKEGINIDFVREYIPQNEYRAVLEQNLLLETSAMAFPIHKDQIQNLAELGLILPLTKYLARMPHYISKLKDSSLDNYIYNGDLYALPRVSRPEGFNGYNTRNGWAIRTDWLESLNLDMPETLEDLEDVLRQFTEMDPDQNGMDDTYGLSLDFNHSMLWGAFGLSYSENFENWILDGESLIHTTTHPQVENILKLYHSWYEKGYISPESFIQTGLAIQSKANVGISSISVWNLNRLNVTWKNEGKSSHLAIMLPVIGPEGDRGYDNDPFLSNGLAISANLSEVEVDGLIRFLDWICDDSEEGGFYTVSYGIEGEHYILDKENNRINLLSTYDDLYKTGFSNPVRFISVIDRRWITSQELLDNIEILNDPENLVNEDHIYKFVLENDTKLKLQKRWEQTMVSIITGTADLSTWHDYVELFNKEIQDLP</sequence>
<evidence type="ECO:0000313" key="2">
    <source>
        <dbReference type="EMBL" id="QEN09047.1"/>
    </source>
</evidence>
<dbReference type="SUPFAM" id="SSF53850">
    <property type="entry name" value="Periplasmic binding protein-like II"/>
    <property type="match status" value="1"/>
</dbReference>
<dbReference type="PANTHER" id="PTHR43649:SF33">
    <property type="entry name" value="POLYGALACTURONAN_RHAMNOGALACTURONAN-BINDING PROTEIN YTCQ"/>
    <property type="match status" value="1"/>
</dbReference>
<dbReference type="EMBL" id="CP036150">
    <property type="protein sequence ID" value="QEN09047.1"/>
    <property type="molecule type" value="Genomic_DNA"/>
</dbReference>
<evidence type="ECO:0008006" key="4">
    <source>
        <dbReference type="Google" id="ProtNLM"/>
    </source>
</evidence>
<reference evidence="2 3" key="1">
    <citation type="submission" date="2019-02" db="EMBL/GenBank/DDBJ databases">
        <title>Complete Genome Sequence and Methylome Analysis of free living Spirochaetas.</title>
        <authorList>
            <person name="Fomenkov A."/>
            <person name="Dubinina G."/>
            <person name="Leshcheva N."/>
            <person name="Mikheeva N."/>
            <person name="Grabovich M."/>
            <person name="Vincze T."/>
            <person name="Roberts R.J."/>
        </authorList>
    </citation>
    <scope>NUCLEOTIDE SEQUENCE [LARGE SCALE GENOMIC DNA]</scope>
    <source>
        <strain evidence="2 3">K2</strain>
    </source>
</reference>
<keyword evidence="3" id="KW-1185">Reference proteome</keyword>
<organism evidence="2 3">
    <name type="scientific">Oceanispirochaeta crateris</name>
    <dbReference type="NCBI Taxonomy" id="2518645"/>
    <lineage>
        <taxon>Bacteria</taxon>
        <taxon>Pseudomonadati</taxon>
        <taxon>Spirochaetota</taxon>
        <taxon>Spirochaetia</taxon>
        <taxon>Spirochaetales</taxon>
        <taxon>Spirochaetaceae</taxon>
        <taxon>Oceanispirochaeta</taxon>
    </lineage>
</organism>
<evidence type="ECO:0000313" key="3">
    <source>
        <dbReference type="Proteomes" id="UP000324209"/>
    </source>
</evidence>
<dbReference type="Gene3D" id="3.40.190.10">
    <property type="entry name" value="Periplasmic binding protein-like II"/>
    <property type="match status" value="2"/>
</dbReference>
<dbReference type="AlphaFoldDB" id="A0A5C1QND9"/>
<gene>
    <name evidence="2" type="ORF">EXM22_14000</name>
</gene>
<dbReference type="PROSITE" id="PS51257">
    <property type="entry name" value="PROKAR_LIPOPROTEIN"/>
    <property type="match status" value="1"/>
</dbReference>
<dbReference type="InterPro" id="IPR050490">
    <property type="entry name" value="Bact_solute-bd_prot1"/>
</dbReference>